<organism evidence="3 4">
    <name type="scientific">Candidatus Liptonbacteria bacterium RIFOXYB1_FULL_36_10</name>
    <dbReference type="NCBI Taxonomy" id="1798654"/>
    <lineage>
        <taxon>Bacteria</taxon>
        <taxon>Candidatus Liptoniibacteriota</taxon>
    </lineage>
</organism>
<accession>A0A1G2CNT9</accession>
<gene>
    <name evidence="3" type="ORF">A2390_02820</name>
</gene>
<dbReference type="Pfam" id="PF13439">
    <property type="entry name" value="Glyco_transf_4"/>
    <property type="match status" value="1"/>
</dbReference>
<reference evidence="3 4" key="1">
    <citation type="journal article" date="2016" name="Nat. Commun.">
        <title>Thousands of microbial genomes shed light on interconnected biogeochemical processes in an aquifer system.</title>
        <authorList>
            <person name="Anantharaman K."/>
            <person name="Brown C.T."/>
            <person name="Hug L.A."/>
            <person name="Sharon I."/>
            <person name="Castelle C.J."/>
            <person name="Probst A.J."/>
            <person name="Thomas B.C."/>
            <person name="Singh A."/>
            <person name="Wilkins M.J."/>
            <person name="Karaoz U."/>
            <person name="Brodie E.L."/>
            <person name="Williams K.H."/>
            <person name="Hubbard S.S."/>
            <person name="Banfield J.F."/>
        </authorList>
    </citation>
    <scope>NUCLEOTIDE SEQUENCE [LARGE SCALE GENOMIC DNA]</scope>
</reference>
<dbReference type="InterPro" id="IPR050194">
    <property type="entry name" value="Glycosyltransferase_grp1"/>
</dbReference>
<dbReference type="Proteomes" id="UP000178599">
    <property type="component" value="Unassembled WGS sequence"/>
</dbReference>
<dbReference type="AlphaFoldDB" id="A0A1G2CNT9"/>
<dbReference type="Pfam" id="PF00534">
    <property type="entry name" value="Glycos_transf_1"/>
    <property type="match status" value="1"/>
</dbReference>
<feature type="domain" description="Glycosyl transferase family 1" evidence="1">
    <location>
        <begin position="199"/>
        <end position="348"/>
    </location>
</feature>
<dbReference type="GO" id="GO:0016757">
    <property type="term" value="F:glycosyltransferase activity"/>
    <property type="evidence" value="ECO:0007669"/>
    <property type="project" value="InterPro"/>
</dbReference>
<dbReference type="PANTHER" id="PTHR45947">
    <property type="entry name" value="SULFOQUINOVOSYL TRANSFERASE SQD2"/>
    <property type="match status" value="1"/>
</dbReference>
<sequence>MTKIEKKILIATGIWLPDVGGPATYGWNTAEKLTERGFKVGVVTYGKKLKVREGFEVRVVNRGLNKLFRFFLYFLKVLKEARGAEVIYALDATAAGLPAALTAMILRKKFLIRVGGDLLWERAAEGGFFEESDRDFYEKGNYLKYKPKLFKVIRFVLRRAKRVFVPAQSLKEIYIKFYGIGSEKIEILPNVFEKKTDEDKRNYEAGIEKKIVFAGRLIKYKNLERLIEAINKLKVKLLIAGEGPEEENLKSKVKSLGLENGVEFLGRISRDELKEVVKNSAAGISVAWTEYNPNFILECLSLGKPVLLSRENGLSVKLPEIFLVNPFSKEEIRKKIEIILDNLEEARKEVKKISFSYTWDDSVNDLVKNL</sequence>
<feature type="domain" description="Glycosyltransferase subfamily 4-like N-terminal" evidence="2">
    <location>
        <begin position="19"/>
        <end position="190"/>
    </location>
</feature>
<protein>
    <recommendedName>
        <fullName evidence="5">Glycosyl transferase family 1 domain-containing protein</fullName>
    </recommendedName>
</protein>
<evidence type="ECO:0000313" key="4">
    <source>
        <dbReference type="Proteomes" id="UP000178599"/>
    </source>
</evidence>
<dbReference type="InterPro" id="IPR028098">
    <property type="entry name" value="Glyco_trans_4-like_N"/>
</dbReference>
<dbReference type="InterPro" id="IPR001296">
    <property type="entry name" value="Glyco_trans_1"/>
</dbReference>
<evidence type="ECO:0008006" key="5">
    <source>
        <dbReference type="Google" id="ProtNLM"/>
    </source>
</evidence>
<dbReference type="CDD" id="cd03801">
    <property type="entry name" value="GT4_PimA-like"/>
    <property type="match status" value="1"/>
</dbReference>
<evidence type="ECO:0000259" key="2">
    <source>
        <dbReference type="Pfam" id="PF13439"/>
    </source>
</evidence>
<comment type="caution">
    <text evidence="3">The sequence shown here is derived from an EMBL/GenBank/DDBJ whole genome shotgun (WGS) entry which is preliminary data.</text>
</comment>
<evidence type="ECO:0000313" key="3">
    <source>
        <dbReference type="EMBL" id="OGZ02440.1"/>
    </source>
</evidence>
<evidence type="ECO:0000259" key="1">
    <source>
        <dbReference type="Pfam" id="PF00534"/>
    </source>
</evidence>
<proteinExistence type="predicted"/>
<dbReference type="SUPFAM" id="SSF53756">
    <property type="entry name" value="UDP-Glycosyltransferase/glycogen phosphorylase"/>
    <property type="match status" value="1"/>
</dbReference>
<dbReference type="EMBL" id="MHLE01000031">
    <property type="protein sequence ID" value="OGZ02440.1"/>
    <property type="molecule type" value="Genomic_DNA"/>
</dbReference>
<name>A0A1G2CNT9_9BACT</name>
<dbReference type="Gene3D" id="3.40.50.2000">
    <property type="entry name" value="Glycogen Phosphorylase B"/>
    <property type="match status" value="2"/>
</dbReference>
<dbReference type="PANTHER" id="PTHR45947:SF3">
    <property type="entry name" value="SULFOQUINOVOSYL TRANSFERASE SQD2"/>
    <property type="match status" value="1"/>
</dbReference>